<organism evidence="3 4">
    <name type="scientific">Rhodotorula toruloides</name>
    <name type="common">Yeast</name>
    <name type="synonym">Rhodosporidium toruloides</name>
    <dbReference type="NCBI Taxonomy" id="5286"/>
    <lineage>
        <taxon>Eukaryota</taxon>
        <taxon>Fungi</taxon>
        <taxon>Dikarya</taxon>
        <taxon>Basidiomycota</taxon>
        <taxon>Pucciniomycotina</taxon>
        <taxon>Microbotryomycetes</taxon>
        <taxon>Sporidiobolales</taxon>
        <taxon>Sporidiobolaceae</taxon>
        <taxon>Rhodotorula</taxon>
    </lineage>
</organism>
<reference evidence="3 4" key="1">
    <citation type="submission" date="2019-07" db="EMBL/GenBank/DDBJ databases">
        <title>Rhodotorula toruloides NBRC10032 genome sequencing.</title>
        <authorList>
            <person name="Shida Y."/>
            <person name="Takaku H."/>
            <person name="Ogasawara W."/>
            <person name="Mori K."/>
        </authorList>
    </citation>
    <scope>NUCLEOTIDE SEQUENCE [LARGE SCALE GENOMIC DNA]</scope>
    <source>
        <strain evidence="3 4">NBRC10032</strain>
    </source>
</reference>
<accession>A0A511KGT7</accession>
<protein>
    <recommendedName>
        <fullName evidence="5">Cell wall surface anchor family protein</fullName>
    </recommendedName>
</protein>
<name>A0A511KGT7_RHOTO</name>
<gene>
    <name evidence="3" type="ORF">Rt10032_c07g3142</name>
</gene>
<evidence type="ECO:0000256" key="1">
    <source>
        <dbReference type="SAM" id="MobiDB-lite"/>
    </source>
</evidence>
<evidence type="ECO:0000313" key="4">
    <source>
        <dbReference type="Proteomes" id="UP000321518"/>
    </source>
</evidence>
<evidence type="ECO:0000313" key="3">
    <source>
        <dbReference type="EMBL" id="GEM09125.1"/>
    </source>
</evidence>
<comment type="caution">
    <text evidence="3">The sequence shown here is derived from an EMBL/GenBank/DDBJ whole genome shotgun (WGS) entry which is preliminary data.</text>
</comment>
<dbReference type="EMBL" id="BJWK01000007">
    <property type="protein sequence ID" value="GEM09125.1"/>
    <property type="molecule type" value="Genomic_DNA"/>
</dbReference>
<feature type="signal peptide" evidence="2">
    <location>
        <begin position="1"/>
        <end position="25"/>
    </location>
</feature>
<feature type="chain" id="PRO_5022189292" description="Cell wall surface anchor family protein" evidence="2">
    <location>
        <begin position="26"/>
        <end position="226"/>
    </location>
</feature>
<proteinExistence type="predicted"/>
<sequence>MLALRALKLLAAAFAVLCAVDLVHAAPFPQAVPGNPSLANAASPVLLASPTIQAPVVAAPPSSTIASAQPSETLDPQELKTLGGLLDSLDGFQNATGTTDGATEKDLNDAGVGPASAAGPTGTLGSAFDLSSIIRQLSTASAPAMASTVHATASPAVPVAANSANPPVDSLVQQQSLVPTLVQQPSPVATAASTADPSSSVVFDQNAFLAGASFDAPATATNAALK</sequence>
<evidence type="ECO:0000256" key="2">
    <source>
        <dbReference type="SAM" id="SignalP"/>
    </source>
</evidence>
<dbReference type="OrthoDB" id="2528855at2759"/>
<feature type="region of interest" description="Disordered" evidence="1">
    <location>
        <begin position="93"/>
        <end position="118"/>
    </location>
</feature>
<evidence type="ECO:0008006" key="5">
    <source>
        <dbReference type="Google" id="ProtNLM"/>
    </source>
</evidence>
<dbReference type="Proteomes" id="UP000321518">
    <property type="component" value="Unassembled WGS sequence"/>
</dbReference>
<keyword evidence="2" id="KW-0732">Signal</keyword>
<dbReference type="AlphaFoldDB" id="A0A511KGT7"/>